<protein>
    <submittedName>
        <fullName evidence="8">Response regulator</fullName>
    </submittedName>
</protein>
<dbReference type="InterPro" id="IPR058245">
    <property type="entry name" value="NreC/VraR/RcsB-like_REC"/>
</dbReference>
<organism evidence="8 9">
    <name type="scientific">Streptosporangium jomthongense</name>
    <dbReference type="NCBI Taxonomy" id="1193683"/>
    <lineage>
        <taxon>Bacteria</taxon>
        <taxon>Bacillati</taxon>
        <taxon>Actinomycetota</taxon>
        <taxon>Actinomycetes</taxon>
        <taxon>Streptosporangiales</taxon>
        <taxon>Streptosporangiaceae</taxon>
        <taxon>Streptosporangium</taxon>
    </lineage>
</organism>
<dbReference type="Proteomes" id="UP001595698">
    <property type="component" value="Unassembled WGS sequence"/>
</dbReference>
<evidence type="ECO:0000256" key="1">
    <source>
        <dbReference type="ARBA" id="ARBA00022553"/>
    </source>
</evidence>
<dbReference type="PANTHER" id="PTHR43214">
    <property type="entry name" value="TWO-COMPONENT RESPONSE REGULATOR"/>
    <property type="match status" value="1"/>
</dbReference>
<feature type="modified residue" description="4-aspartylphosphate" evidence="5">
    <location>
        <position position="57"/>
    </location>
</feature>
<dbReference type="InterPro" id="IPR039420">
    <property type="entry name" value="WalR-like"/>
</dbReference>
<keyword evidence="1 5" id="KW-0597">Phosphoprotein</keyword>
<sequence length="223" mass="24452">MTEPIRVLVADDQALLRGSFRALIENEPEMTVVAEAGTGAEAVELALAHLPDIVLMDVRMPTMDGIEATRRICGTPETQGVRVLILTMFDLDSHVYAALRAGAGGFLLKDTRPAELCDAIRLVARGEGLLAPTVTRRLIAEFARSPERPPVLTRELQLLTEREREVLTLVARGLSNTELAERLQLSPATVKTYIGRLLAKLHARDRAQLVIIAYESGLISPNR</sequence>
<feature type="domain" description="HTH luxR-type" evidence="6">
    <location>
        <begin position="152"/>
        <end position="217"/>
    </location>
</feature>
<proteinExistence type="predicted"/>
<dbReference type="SMART" id="SM00421">
    <property type="entry name" value="HTH_LUXR"/>
    <property type="match status" value="1"/>
</dbReference>
<evidence type="ECO:0000256" key="4">
    <source>
        <dbReference type="ARBA" id="ARBA00023163"/>
    </source>
</evidence>
<evidence type="ECO:0000259" key="6">
    <source>
        <dbReference type="PROSITE" id="PS50043"/>
    </source>
</evidence>
<evidence type="ECO:0000313" key="9">
    <source>
        <dbReference type="Proteomes" id="UP001595698"/>
    </source>
</evidence>
<evidence type="ECO:0000256" key="5">
    <source>
        <dbReference type="PROSITE-ProRule" id="PRU00169"/>
    </source>
</evidence>
<dbReference type="PROSITE" id="PS50110">
    <property type="entry name" value="RESPONSE_REGULATORY"/>
    <property type="match status" value="1"/>
</dbReference>
<dbReference type="SMART" id="SM00448">
    <property type="entry name" value="REC"/>
    <property type="match status" value="1"/>
</dbReference>
<keyword evidence="2" id="KW-0805">Transcription regulation</keyword>
<dbReference type="SUPFAM" id="SSF46894">
    <property type="entry name" value="C-terminal effector domain of the bipartite response regulators"/>
    <property type="match status" value="1"/>
</dbReference>
<dbReference type="InterPro" id="IPR000792">
    <property type="entry name" value="Tscrpt_reg_LuxR_C"/>
</dbReference>
<dbReference type="InterPro" id="IPR011006">
    <property type="entry name" value="CheY-like_superfamily"/>
</dbReference>
<dbReference type="PROSITE" id="PS50043">
    <property type="entry name" value="HTH_LUXR_2"/>
    <property type="match status" value="1"/>
</dbReference>
<name>A0ABV8EVH2_9ACTN</name>
<gene>
    <name evidence="8" type="ORF">ACFOYY_04580</name>
</gene>
<keyword evidence="4" id="KW-0804">Transcription</keyword>
<keyword evidence="9" id="KW-1185">Reference proteome</keyword>
<dbReference type="CDD" id="cd06170">
    <property type="entry name" value="LuxR_C_like"/>
    <property type="match status" value="1"/>
</dbReference>
<dbReference type="Pfam" id="PF00196">
    <property type="entry name" value="GerE"/>
    <property type="match status" value="1"/>
</dbReference>
<evidence type="ECO:0000313" key="8">
    <source>
        <dbReference type="EMBL" id="MFC3979385.1"/>
    </source>
</evidence>
<evidence type="ECO:0000256" key="3">
    <source>
        <dbReference type="ARBA" id="ARBA00023125"/>
    </source>
</evidence>
<dbReference type="InterPro" id="IPR016032">
    <property type="entry name" value="Sig_transdc_resp-reg_C-effctor"/>
</dbReference>
<dbReference type="PANTHER" id="PTHR43214:SF24">
    <property type="entry name" value="TRANSCRIPTIONAL REGULATORY PROTEIN NARL-RELATED"/>
    <property type="match status" value="1"/>
</dbReference>
<dbReference type="RefSeq" id="WP_362914873.1">
    <property type="nucleotide sequence ID" value="NZ_JBHSBC010000003.1"/>
</dbReference>
<dbReference type="SUPFAM" id="SSF52172">
    <property type="entry name" value="CheY-like"/>
    <property type="match status" value="1"/>
</dbReference>
<dbReference type="CDD" id="cd17535">
    <property type="entry name" value="REC_NarL-like"/>
    <property type="match status" value="1"/>
</dbReference>
<accession>A0ABV8EVH2</accession>
<dbReference type="InterPro" id="IPR001789">
    <property type="entry name" value="Sig_transdc_resp-reg_receiver"/>
</dbReference>
<comment type="caution">
    <text evidence="8">The sequence shown here is derived from an EMBL/GenBank/DDBJ whole genome shotgun (WGS) entry which is preliminary data.</text>
</comment>
<keyword evidence="3" id="KW-0238">DNA-binding</keyword>
<dbReference type="Gene3D" id="3.40.50.2300">
    <property type="match status" value="1"/>
</dbReference>
<dbReference type="Pfam" id="PF00072">
    <property type="entry name" value="Response_reg"/>
    <property type="match status" value="1"/>
</dbReference>
<evidence type="ECO:0000259" key="7">
    <source>
        <dbReference type="PROSITE" id="PS50110"/>
    </source>
</evidence>
<reference evidence="9" key="1">
    <citation type="journal article" date="2019" name="Int. J. Syst. Evol. Microbiol.">
        <title>The Global Catalogue of Microorganisms (GCM) 10K type strain sequencing project: providing services to taxonomists for standard genome sequencing and annotation.</title>
        <authorList>
            <consortium name="The Broad Institute Genomics Platform"/>
            <consortium name="The Broad Institute Genome Sequencing Center for Infectious Disease"/>
            <person name="Wu L."/>
            <person name="Ma J."/>
        </authorList>
    </citation>
    <scope>NUCLEOTIDE SEQUENCE [LARGE SCALE GENOMIC DNA]</scope>
    <source>
        <strain evidence="9">TBRC 7912</strain>
    </source>
</reference>
<dbReference type="PRINTS" id="PR00038">
    <property type="entry name" value="HTHLUXR"/>
</dbReference>
<dbReference type="EMBL" id="JBHSBC010000003">
    <property type="protein sequence ID" value="MFC3979385.1"/>
    <property type="molecule type" value="Genomic_DNA"/>
</dbReference>
<evidence type="ECO:0000256" key="2">
    <source>
        <dbReference type="ARBA" id="ARBA00023015"/>
    </source>
</evidence>
<feature type="domain" description="Response regulatory" evidence="7">
    <location>
        <begin position="6"/>
        <end position="124"/>
    </location>
</feature>